<accession>A0AAV5FKX3</accession>
<dbReference type="SUPFAM" id="SSF52047">
    <property type="entry name" value="RNI-like"/>
    <property type="match status" value="1"/>
</dbReference>
<dbReference type="Gene3D" id="3.80.10.10">
    <property type="entry name" value="Ribonuclease Inhibitor"/>
    <property type="match status" value="1"/>
</dbReference>
<reference evidence="2" key="2">
    <citation type="submission" date="2021-12" db="EMBL/GenBank/DDBJ databases">
        <title>Resequencing data analysis of finger millet.</title>
        <authorList>
            <person name="Hatakeyama M."/>
            <person name="Aluri S."/>
            <person name="Balachadran M.T."/>
            <person name="Sivarajan S.R."/>
            <person name="Poveda L."/>
            <person name="Shimizu-Inatsugi R."/>
            <person name="Schlapbach R."/>
            <person name="Sreeman S.M."/>
            <person name="Shimizu K.K."/>
        </authorList>
    </citation>
    <scope>NUCLEOTIDE SEQUENCE</scope>
</reference>
<feature type="transmembrane region" description="Helical" evidence="1">
    <location>
        <begin position="390"/>
        <end position="414"/>
    </location>
</feature>
<dbReference type="InterPro" id="IPR032675">
    <property type="entry name" value="LRR_dom_sf"/>
</dbReference>
<dbReference type="Proteomes" id="UP001054889">
    <property type="component" value="Unassembled WGS sequence"/>
</dbReference>
<proteinExistence type="predicted"/>
<gene>
    <name evidence="2" type="primary">gb23847</name>
    <name evidence="2" type="ORF">PR202_gb23847</name>
</gene>
<dbReference type="Gene3D" id="1.20.1280.50">
    <property type="match status" value="1"/>
</dbReference>
<reference evidence="2" key="1">
    <citation type="journal article" date="2018" name="DNA Res.">
        <title>Multiple hybrid de novo genome assembly of finger millet, an orphan allotetraploid crop.</title>
        <authorList>
            <person name="Hatakeyama M."/>
            <person name="Aluri S."/>
            <person name="Balachadran M.T."/>
            <person name="Sivarajan S.R."/>
            <person name="Patrignani A."/>
            <person name="Gruter S."/>
            <person name="Poveda L."/>
            <person name="Shimizu-Inatsugi R."/>
            <person name="Baeten J."/>
            <person name="Francoijs K.J."/>
            <person name="Nataraja K.N."/>
            <person name="Reddy Y.A.N."/>
            <person name="Phadnis S."/>
            <person name="Ravikumar R.L."/>
            <person name="Schlapbach R."/>
            <person name="Sreeman S.M."/>
            <person name="Shimizu K.K."/>
        </authorList>
    </citation>
    <scope>NUCLEOTIDE SEQUENCE</scope>
</reference>
<evidence type="ECO:0000313" key="2">
    <source>
        <dbReference type="EMBL" id="GJN35110.1"/>
    </source>
</evidence>
<keyword evidence="1" id="KW-1133">Transmembrane helix</keyword>
<dbReference type="SUPFAM" id="SSF81383">
    <property type="entry name" value="F-box domain"/>
    <property type="match status" value="1"/>
</dbReference>
<keyword evidence="3" id="KW-1185">Reference proteome</keyword>
<name>A0AAV5FKX3_ELECO</name>
<dbReference type="EMBL" id="BQKI01000087">
    <property type="protein sequence ID" value="GJN35110.1"/>
    <property type="molecule type" value="Genomic_DNA"/>
</dbReference>
<organism evidence="2 3">
    <name type="scientific">Eleusine coracana subsp. coracana</name>
    <dbReference type="NCBI Taxonomy" id="191504"/>
    <lineage>
        <taxon>Eukaryota</taxon>
        <taxon>Viridiplantae</taxon>
        <taxon>Streptophyta</taxon>
        <taxon>Embryophyta</taxon>
        <taxon>Tracheophyta</taxon>
        <taxon>Spermatophyta</taxon>
        <taxon>Magnoliopsida</taxon>
        <taxon>Liliopsida</taxon>
        <taxon>Poales</taxon>
        <taxon>Poaceae</taxon>
        <taxon>PACMAD clade</taxon>
        <taxon>Chloridoideae</taxon>
        <taxon>Cynodonteae</taxon>
        <taxon>Eleusininae</taxon>
        <taxon>Eleusine</taxon>
    </lineage>
</organism>
<dbReference type="InterPro" id="IPR006553">
    <property type="entry name" value="Leu-rich_rpt_Cys-con_subtyp"/>
</dbReference>
<sequence length="416" mass="45047">MAAGGDVEAVPAATAEESRDWSELTPVCLAEVFSRLALEDLWRGAMACCHSWWDAARSHPELFAVLDLEPGFESVVRGEAAAWWTPAFQRRVDAMLRAAAELAAGDLREVRVRHCSDEALVFAAVRSRNLSTLSIKTSPGVTDRSILCVGACCHMLTELDISNCYEVSYKSLEVIGKNCENLTVLKRNIFNWVDPSEHVGIVPEDYLRECPQDGDREAITISKFMPKLKHLELRFSKLTGVGLNSVPGGCKELVVLDLFGCANLTSRGIDQAAANLKNLEKLVKPNIYIPRSSFHMGSENYVSQAKAGKCLDCSLVKDEKQSAEFTGKKNLEIQSSRKLGYGQSLTKPEVSAVEIEQYRRIAIGHKGGSVAGAGGGGGTVMRPHNKKNGVAALSAPVAFVLALSLACGLALSVFSF</sequence>
<keyword evidence="1" id="KW-0812">Transmembrane</keyword>
<keyword evidence="1" id="KW-0472">Membrane</keyword>
<comment type="caution">
    <text evidence="2">The sequence shown here is derived from an EMBL/GenBank/DDBJ whole genome shotgun (WGS) entry which is preliminary data.</text>
</comment>
<dbReference type="InterPro" id="IPR036047">
    <property type="entry name" value="F-box-like_dom_sf"/>
</dbReference>
<dbReference type="AlphaFoldDB" id="A0AAV5FKX3"/>
<evidence type="ECO:0000313" key="3">
    <source>
        <dbReference type="Proteomes" id="UP001054889"/>
    </source>
</evidence>
<dbReference type="SMART" id="SM00367">
    <property type="entry name" value="LRR_CC"/>
    <property type="match status" value="4"/>
</dbReference>
<evidence type="ECO:0008006" key="4">
    <source>
        <dbReference type="Google" id="ProtNLM"/>
    </source>
</evidence>
<protein>
    <recommendedName>
        <fullName evidence="4">F-box domain-containing protein</fullName>
    </recommendedName>
</protein>
<evidence type="ECO:0000256" key="1">
    <source>
        <dbReference type="SAM" id="Phobius"/>
    </source>
</evidence>
<dbReference type="PANTHER" id="PTHR38926">
    <property type="entry name" value="F-BOX DOMAIN CONTAINING PROTEIN, EXPRESSED"/>
    <property type="match status" value="1"/>
</dbReference>
<dbReference type="PANTHER" id="PTHR38926:SF5">
    <property type="entry name" value="F-BOX AND LEUCINE-RICH REPEAT PROTEIN 6"/>
    <property type="match status" value="1"/>
</dbReference>